<name>A0A0M6WMP9_9FIRM</name>
<evidence type="ECO:0000313" key="2">
    <source>
        <dbReference type="EMBL" id="CRL38503.1"/>
    </source>
</evidence>
<dbReference type="AlphaFoldDB" id="A0A0M6WMP9"/>
<feature type="transmembrane region" description="Helical" evidence="1">
    <location>
        <begin position="24"/>
        <end position="54"/>
    </location>
</feature>
<evidence type="ECO:0008006" key="4">
    <source>
        <dbReference type="Google" id="ProtNLM"/>
    </source>
</evidence>
<proteinExistence type="predicted"/>
<accession>A0A0M6WMP9</accession>
<keyword evidence="1" id="KW-1133">Transmembrane helix</keyword>
<dbReference type="EMBL" id="CVRQ01000022">
    <property type="protein sequence ID" value="CRL38503.1"/>
    <property type="molecule type" value="Genomic_DNA"/>
</dbReference>
<gene>
    <name evidence="2" type="ORF">T1815_18271</name>
</gene>
<dbReference type="RefSeq" id="WP_055061970.1">
    <property type="nucleotide sequence ID" value="NZ_CVRQ01000022.1"/>
</dbReference>
<keyword evidence="1" id="KW-0472">Membrane</keyword>
<protein>
    <recommendedName>
        <fullName evidence="4">Zn-finger containing protein</fullName>
    </recommendedName>
</protein>
<evidence type="ECO:0000313" key="3">
    <source>
        <dbReference type="Proteomes" id="UP000049472"/>
    </source>
</evidence>
<organism evidence="2 3">
    <name type="scientific">Agathobacter rectalis</name>
    <dbReference type="NCBI Taxonomy" id="39491"/>
    <lineage>
        <taxon>Bacteria</taxon>
        <taxon>Bacillati</taxon>
        <taxon>Bacillota</taxon>
        <taxon>Clostridia</taxon>
        <taxon>Lachnospirales</taxon>
        <taxon>Lachnospiraceae</taxon>
        <taxon>Agathobacter</taxon>
    </lineage>
</organism>
<keyword evidence="3" id="KW-1185">Reference proteome</keyword>
<keyword evidence="1" id="KW-0812">Transmembrane</keyword>
<evidence type="ECO:0000256" key="1">
    <source>
        <dbReference type="SAM" id="Phobius"/>
    </source>
</evidence>
<reference evidence="3" key="1">
    <citation type="submission" date="2015-05" db="EMBL/GenBank/DDBJ databases">
        <authorList>
            <consortium name="Pathogen Informatics"/>
        </authorList>
    </citation>
    <scope>NUCLEOTIDE SEQUENCE [LARGE SCALE GENOMIC DNA]</scope>
    <source>
        <strain evidence="3">T1-815</strain>
    </source>
</reference>
<sequence length="131" mass="15820">MREKFIRFMNGRNGMDELARAESWVVMILLVVSIFTRSAILDILAIGLMIHMYFRVFSRNVSKRYAENQKFLNARYEWTVKAERRKKRFAQRKQYKFFKCPMCKQEVRVPRGHGKICITCPKCREQFVRRS</sequence>
<dbReference type="Proteomes" id="UP000049472">
    <property type="component" value="Unassembled WGS sequence"/>
</dbReference>